<name>A0A6H5J5W3_9HYME</name>
<evidence type="ECO:0000313" key="2">
    <source>
        <dbReference type="Proteomes" id="UP000479190"/>
    </source>
</evidence>
<dbReference type="EMBL" id="CADCXV010001238">
    <property type="protein sequence ID" value="CAB0042881.1"/>
    <property type="molecule type" value="Genomic_DNA"/>
</dbReference>
<reference evidence="1 2" key="1">
    <citation type="submission" date="2020-02" db="EMBL/GenBank/DDBJ databases">
        <authorList>
            <person name="Ferguson B K."/>
        </authorList>
    </citation>
    <scope>NUCLEOTIDE SEQUENCE [LARGE SCALE GENOMIC DNA]</scope>
</reference>
<proteinExistence type="predicted"/>
<dbReference type="AlphaFoldDB" id="A0A6H5J5W3"/>
<evidence type="ECO:0000313" key="1">
    <source>
        <dbReference type="EMBL" id="CAB0042881.1"/>
    </source>
</evidence>
<dbReference type="Proteomes" id="UP000479190">
    <property type="component" value="Unassembled WGS sequence"/>
</dbReference>
<gene>
    <name evidence="1" type="ORF">TBRA_LOCUS14469</name>
</gene>
<organism evidence="1 2">
    <name type="scientific">Trichogramma brassicae</name>
    <dbReference type="NCBI Taxonomy" id="86971"/>
    <lineage>
        <taxon>Eukaryota</taxon>
        <taxon>Metazoa</taxon>
        <taxon>Ecdysozoa</taxon>
        <taxon>Arthropoda</taxon>
        <taxon>Hexapoda</taxon>
        <taxon>Insecta</taxon>
        <taxon>Pterygota</taxon>
        <taxon>Neoptera</taxon>
        <taxon>Endopterygota</taxon>
        <taxon>Hymenoptera</taxon>
        <taxon>Apocrita</taxon>
        <taxon>Proctotrupomorpha</taxon>
        <taxon>Chalcidoidea</taxon>
        <taxon>Trichogrammatidae</taxon>
        <taxon>Trichogramma</taxon>
    </lineage>
</organism>
<accession>A0A6H5J5W3</accession>
<protein>
    <submittedName>
        <fullName evidence="1">Uncharacterized protein</fullName>
    </submittedName>
</protein>
<keyword evidence="2" id="KW-1185">Reference proteome</keyword>
<sequence>MFRFSERKKETNMRFSLIFSNAYCRPYGSRPRPRLAEADESDCSRKRASIVLVSPPSYLLLSSFGTTRGDVASNETQEKKMNSFVYSWHARLDKQRVPTRRLAHDRARPLDSVVSGIIDDLGGGLDQPAEFKHIIKRRKTNDFYFYKKNVSSTEGKYRMYAPEHSATWKHDWSTGRS</sequence>